<keyword evidence="6" id="KW-0863">Zinc-finger</keyword>
<reference evidence="12" key="1">
    <citation type="submission" date="2016-03" db="EMBL/GenBank/DDBJ databases">
        <title>Mechanisms controlling the formation of the plant cell surface in tip-growing cells are functionally conserved among land plants.</title>
        <authorList>
            <person name="Honkanen S."/>
            <person name="Jones V.A."/>
            <person name="Morieri G."/>
            <person name="Champion C."/>
            <person name="Hetherington A.J."/>
            <person name="Kelly S."/>
            <person name="Saint-Marcoux D."/>
            <person name="Proust H."/>
            <person name="Prescott H."/>
            <person name="Dolan L."/>
        </authorList>
    </citation>
    <scope>NUCLEOTIDE SEQUENCE [LARGE SCALE GENOMIC DNA]</scope>
    <source>
        <tissue evidence="12">Whole gametophyte</tissue>
    </source>
</reference>
<dbReference type="GO" id="GO:0031349">
    <property type="term" value="P:positive regulation of defense response"/>
    <property type="evidence" value="ECO:0007669"/>
    <property type="project" value="UniProtKB-ARBA"/>
</dbReference>
<dbReference type="Pfam" id="PF07496">
    <property type="entry name" value="zf-CW"/>
    <property type="match status" value="1"/>
</dbReference>
<feature type="region of interest" description="Disordered" evidence="10">
    <location>
        <begin position="1"/>
        <end position="38"/>
    </location>
</feature>
<comment type="caution">
    <text evidence="12">The sequence shown here is derived from an EMBL/GenBank/DDBJ whole genome shotgun (WGS) entry which is preliminary data.</text>
</comment>
<dbReference type="Gene3D" id="3.30.40.100">
    <property type="match status" value="1"/>
</dbReference>
<dbReference type="SUPFAM" id="SSF55874">
    <property type="entry name" value="ATPase domain of HSP90 chaperone/DNA topoisomerase II/histidine kinase"/>
    <property type="match status" value="1"/>
</dbReference>
<evidence type="ECO:0000256" key="10">
    <source>
        <dbReference type="SAM" id="MobiDB-lite"/>
    </source>
</evidence>
<dbReference type="PANTHER" id="PTHR23336:SF11">
    <property type="entry name" value="OS06G0622000 PROTEIN"/>
    <property type="match status" value="1"/>
</dbReference>
<evidence type="ECO:0000256" key="3">
    <source>
        <dbReference type="ARBA" id="ARBA00022722"/>
    </source>
</evidence>
<dbReference type="EMBL" id="LVLJ01001842">
    <property type="protein sequence ID" value="OAE27743.1"/>
    <property type="molecule type" value="Genomic_DNA"/>
</dbReference>
<comment type="subcellular location">
    <subcellularLocation>
        <location evidence="1">Nucleus</location>
    </subcellularLocation>
</comment>
<keyword evidence="4" id="KW-0479">Metal-binding</keyword>
<proteinExistence type="inferred from homology"/>
<dbReference type="InterPro" id="IPR041006">
    <property type="entry name" value="Morc_S5"/>
</dbReference>
<evidence type="ECO:0000256" key="8">
    <source>
        <dbReference type="ARBA" id="ARBA00023054"/>
    </source>
</evidence>
<name>A0A176W522_MARPO</name>
<feature type="region of interest" description="Disordered" evidence="10">
    <location>
        <begin position="278"/>
        <end position="299"/>
    </location>
</feature>
<dbReference type="GO" id="GO:0004519">
    <property type="term" value="F:endonuclease activity"/>
    <property type="evidence" value="ECO:0007669"/>
    <property type="project" value="UniProtKB-KW"/>
</dbReference>
<dbReference type="Pfam" id="PF17942">
    <property type="entry name" value="Morc6_S5"/>
    <property type="match status" value="1"/>
</dbReference>
<keyword evidence="7" id="KW-0862">Zinc</keyword>
<dbReference type="GO" id="GO:0005634">
    <property type="term" value="C:nucleus"/>
    <property type="evidence" value="ECO:0007669"/>
    <property type="project" value="UniProtKB-SubCell"/>
</dbReference>
<evidence type="ECO:0000256" key="4">
    <source>
        <dbReference type="ARBA" id="ARBA00022723"/>
    </source>
</evidence>
<evidence type="ECO:0000256" key="1">
    <source>
        <dbReference type="ARBA" id="ARBA00004123"/>
    </source>
</evidence>
<keyword evidence="5" id="KW-0255">Endonuclease</keyword>
<dbReference type="PROSITE" id="PS51050">
    <property type="entry name" value="ZF_CW"/>
    <property type="match status" value="1"/>
</dbReference>
<sequence length="875" mass="97839">MAVGSGPIRRSPQFGGGGGRSGGAEVKRRGARKGGKERVAAHVADDEVPGLWALDADFRVVVVGATGGYARRFFSSRFCSSHGSINARRELRMSGVILDLNSLPDEGRPTVVYEYSGLLSKDGILVSPVAVIHLPISLPSNLNFSDFKPAAYYPLDNLPSFDLHPQNPSPNASIPDRRHEWLKFTSFLHARDKVIPIIVGEWELLIKPPKVRPTEKSPLRVCYRKLQKFRAPACEISPTPSPTVAPACEISPTPSPTVAPAPQPVSGSVHSIPAADVGRSSAEVLDPPENLRDNSKERRSLGQMHPSYLQTLAQLHASWQFGGLAELVDNARDAQATRLNISITTVKMKGKSDLMPLLRIEDNGRGMNHEEIVRMLQFGHKMANHKDHNHIGYFGVGFKSGSMRLGRDVIILTQSKDSRSIGFLSTSYNADKEILEVPIVTYRKVHGIMEMDLSVQTEEQGQACLQAVKTFSPFNEFEIGSFFDKIGEGKGNGTYILIYNLDRWGKEYALQWDDEDPTKYHTRRDRDITIRSKRVRARPSQTSKEIPLDYSLRSYLEVLFLDPRMIIRIQGSKVKTTRLAQSLNKTYRRKGNVCGKVIELTLGRSSVEYNRGNCGIFLYWHGRLIEAYKRVGGMVHSADVGRGVIGVIDVTTLMEDDHGTKVLNTKQSFEDCEEYAILEKWLGDIFNDYWYRYFDNLEVVSETNDGQAHFEPDREWVQCDKCRKWRKLPGGVHTSDLPEEWFCYMKPYAKTCSEPEEQAENDIVTVGVNRTNVPTPPVNRTSVPSPPINRTSVPTLVVESTSNPTTSSRIFPKSEPDVEDDDLSTPIGTLFKRQARRSVVGVAATTQVPAVRAPESPSPKQGNMSPIRKRLRKRK</sequence>
<evidence type="ECO:0000313" key="12">
    <source>
        <dbReference type="EMBL" id="OAE27743.1"/>
    </source>
</evidence>
<feature type="region of interest" description="Disordered" evidence="10">
    <location>
        <begin position="769"/>
        <end position="823"/>
    </location>
</feature>
<dbReference type="GO" id="GO:0016887">
    <property type="term" value="F:ATP hydrolysis activity"/>
    <property type="evidence" value="ECO:0007669"/>
    <property type="project" value="InterPro"/>
</dbReference>
<comment type="similarity">
    <text evidence="2">Belongs to the MORC ATPase protein family.</text>
</comment>
<feature type="compositionally biased region" description="Basic and acidic residues" evidence="10">
    <location>
        <begin position="289"/>
        <end position="299"/>
    </location>
</feature>
<evidence type="ECO:0000256" key="7">
    <source>
        <dbReference type="ARBA" id="ARBA00022833"/>
    </source>
</evidence>
<evidence type="ECO:0000313" key="13">
    <source>
        <dbReference type="Proteomes" id="UP000077202"/>
    </source>
</evidence>
<keyword evidence="8" id="KW-0175">Coiled coil</keyword>
<protein>
    <recommendedName>
        <fullName evidence="11">CW-type domain-containing protein</fullName>
    </recommendedName>
</protein>
<keyword evidence="5" id="KW-0378">Hydrolase</keyword>
<dbReference type="InterPro" id="IPR036890">
    <property type="entry name" value="HATPase_C_sf"/>
</dbReference>
<organism evidence="12 13">
    <name type="scientific">Marchantia polymorpha subsp. ruderalis</name>
    <dbReference type="NCBI Taxonomy" id="1480154"/>
    <lineage>
        <taxon>Eukaryota</taxon>
        <taxon>Viridiplantae</taxon>
        <taxon>Streptophyta</taxon>
        <taxon>Embryophyta</taxon>
        <taxon>Marchantiophyta</taxon>
        <taxon>Marchantiopsida</taxon>
        <taxon>Marchantiidae</taxon>
        <taxon>Marchantiales</taxon>
        <taxon>Marchantiaceae</taxon>
        <taxon>Marchantia</taxon>
    </lineage>
</organism>
<evidence type="ECO:0000259" key="11">
    <source>
        <dbReference type="PROSITE" id="PS51050"/>
    </source>
</evidence>
<feature type="region of interest" description="Disordered" evidence="10">
    <location>
        <begin position="845"/>
        <end position="875"/>
    </location>
</feature>
<evidence type="ECO:0000256" key="2">
    <source>
        <dbReference type="ARBA" id="ARBA00007845"/>
    </source>
</evidence>
<feature type="compositionally biased region" description="Polar residues" evidence="10">
    <location>
        <begin position="769"/>
        <end position="809"/>
    </location>
</feature>
<keyword evidence="13" id="KW-1185">Reference proteome</keyword>
<keyword evidence="3" id="KW-0540">Nuclease</keyword>
<dbReference type="Proteomes" id="UP000077202">
    <property type="component" value="Unassembled WGS sequence"/>
</dbReference>
<feature type="domain" description="CW-type" evidence="11">
    <location>
        <begin position="710"/>
        <end position="760"/>
    </location>
</feature>
<dbReference type="GO" id="GO:0008270">
    <property type="term" value="F:zinc ion binding"/>
    <property type="evidence" value="ECO:0007669"/>
    <property type="project" value="UniProtKB-KW"/>
</dbReference>
<dbReference type="PANTHER" id="PTHR23336">
    <property type="entry name" value="ZINC FINGER CW-TYPE COILED-COIL DOMAIN PROTEIN 3"/>
    <property type="match status" value="1"/>
</dbReference>
<dbReference type="AlphaFoldDB" id="A0A176W522"/>
<evidence type="ECO:0000256" key="5">
    <source>
        <dbReference type="ARBA" id="ARBA00022759"/>
    </source>
</evidence>
<gene>
    <name evidence="12" type="ORF">AXG93_4193s1440</name>
</gene>
<dbReference type="Pfam" id="PF13589">
    <property type="entry name" value="HATPase_c_3"/>
    <property type="match status" value="1"/>
</dbReference>
<evidence type="ECO:0000256" key="9">
    <source>
        <dbReference type="ARBA" id="ARBA00023242"/>
    </source>
</evidence>
<dbReference type="InterPro" id="IPR045261">
    <property type="entry name" value="MORC_ATPase"/>
</dbReference>
<dbReference type="InterPro" id="IPR011124">
    <property type="entry name" value="Znf_CW"/>
</dbReference>
<accession>A0A176W522</accession>
<keyword evidence="9" id="KW-0539">Nucleus</keyword>
<dbReference type="Gene3D" id="3.30.565.10">
    <property type="entry name" value="Histidine kinase-like ATPase, C-terminal domain"/>
    <property type="match status" value="1"/>
</dbReference>
<evidence type="ECO:0000256" key="6">
    <source>
        <dbReference type="ARBA" id="ARBA00022771"/>
    </source>
</evidence>